<evidence type="ECO:0000259" key="2">
    <source>
        <dbReference type="Pfam" id="PF13439"/>
    </source>
</evidence>
<dbReference type="Pfam" id="PF00534">
    <property type="entry name" value="Glycos_transf_1"/>
    <property type="match status" value="1"/>
</dbReference>
<protein>
    <recommendedName>
        <fullName evidence="5">Glycosyl transferase family 1 domain-containing protein</fullName>
    </recommendedName>
</protein>
<sequence length="358" mass="40316">MRVLLISTDRTIFEEGSATRRRHRAYAKCFEELHVVSVSEGPMSAVRDGNLTIYPVPPYGAFFRSLSRRIQATFSIAGIISRYNIDVVTVQDPFEVGLAALVGMMGTKAKFHVQVHTDFLSPEYARLSFINRARVFISGFVLRRASRIRVVSERIKASIQDKYRLPVPITVLPIFTDVERKNVSSDEGLRRRFEKHKTKLLVVSRLEPEKNVALALHSFAESAPYDSCLIIVGSGRKRKALERQANFLGIRDRVYFEGHVDPTQYYVIADVILVTSQYEGYGLVIVEALAAGKPVLSTDVGIAREAGAIVASPEKFSDALAQWFKSGPREGHLKIHPYKNFEEYVRAYCDDVAESVRK</sequence>
<evidence type="ECO:0000313" key="3">
    <source>
        <dbReference type="EMBL" id="OGG80374.1"/>
    </source>
</evidence>
<dbReference type="InterPro" id="IPR001296">
    <property type="entry name" value="Glyco_trans_1"/>
</dbReference>
<gene>
    <name evidence="3" type="ORF">A3A39_04280</name>
</gene>
<dbReference type="InterPro" id="IPR028098">
    <property type="entry name" value="Glyco_trans_4-like_N"/>
</dbReference>
<proteinExistence type="predicted"/>
<name>A0A1F6F3G4_9BACT</name>
<organism evidence="3 4">
    <name type="scientific">Candidatus Kaiserbacteria bacterium RIFCSPLOWO2_01_FULL_54_13</name>
    <dbReference type="NCBI Taxonomy" id="1798512"/>
    <lineage>
        <taxon>Bacteria</taxon>
        <taxon>Candidatus Kaiseribacteriota</taxon>
    </lineage>
</organism>
<dbReference type="STRING" id="1798512.A3A39_04280"/>
<dbReference type="PANTHER" id="PTHR45947:SF3">
    <property type="entry name" value="SULFOQUINOVOSYL TRANSFERASE SQD2"/>
    <property type="match status" value="1"/>
</dbReference>
<feature type="domain" description="Glycosyl transferase family 1" evidence="1">
    <location>
        <begin position="194"/>
        <end position="325"/>
    </location>
</feature>
<evidence type="ECO:0000313" key="4">
    <source>
        <dbReference type="Proteomes" id="UP000177372"/>
    </source>
</evidence>
<evidence type="ECO:0008006" key="5">
    <source>
        <dbReference type="Google" id="ProtNLM"/>
    </source>
</evidence>
<dbReference type="AlphaFoldDB" id="A0A1F6F3G4"/>
<comment type="caution">
    <text evidence="3">The sequence shown here is derived from an EMBL/GenBank/DDBJ whole genome shotgun (WGS) entry which is preliminary data.</text>
</comment>
<accession>A0A1F6F3G4</accession>
<dbReference type="InterPro" id="IPR050194">
    <property type="entry name" value="Glycosyltransferase_grp1"/>
</dbReference>
<dbReference type="GO" id="GO:0016758">
    <property type="term" value="F:hexosyltransferase activity"/>
    <property type="evidence" value="ECO:0007669"/>
    <property type="project" value="TreeGrafter"/>
</dbReference>
<feature type="domain" description="Glycosyltransferase subfamily 4-like N-terminal" evidence="2">
    <location>
        <begin position="32"/>
        <end position="180"/>
    </location>
</feature>
<dbReference type="PANTHER" id="PTHR45947">
    <property type="entry name" value="SULFOQUINOVOSYL TRANSFERASE SQD2"/>
    <property type="match status" value="1"/>
</dbReference>
<evidence type="ECO:0000259" key="1">
    <source>
        <dbReference type="Pfam" id="PF00534"/>
    </source>
</evidence>
<dbReference type="SUPFAM" id="SSF53756">
    <property type="entry name" value="UDP-Glycosyltransferase/glycogen phosphorylase"/>
    <property type="match status" value="1"/>
</dbReference>
<dbReference type="Pfam" id="PF13439">
    <property type="entry name" value="Glyco_transf_4"/>
    <property type="match status" value="1"/>
</dbReference>
<dbReference type="Gene3D" id="3.40.50.2000">
    <property type="entry name" value="Glycogen Phosphorylase B"/>
    <property type="match status" value="2"/>
</dbReference>
<dbReference type="Proteomes" id="UP000177372">
    <property type="component" value="Unassembled WGS sequence"/>
</dbReference>
<reference evidence="3 4" key="1">
    <citation type="journal article" date="2016" name="Nat. Commun.">
        <title>Thousands of microbial genomes shed light on interconnected biogeochemical processes in an aquifer system.</title>
        <authorList>
            <person name="Anantharaman K."/>
            <person name="Brown C.T."/>
            <person name="Hug L.A."/>
            <person name="Sharon I."/>
            <person name="Castelle C.J."/>
            <person name="Probst A.J."/>
            <person name="Thomas B.C."/>
            <person name="Singh A."/>
            <person name="Wilkins M.J."/>
            <person name="Karaoz U."/>
            <person name="Brodie E.L."/>
            <person name="Williams K.H."/>
            <person name="Hubbard S.S."/>
            <person name="Banfield J.F."/>
        </authorList>
    </citation>
    <scope>NUCLEOTIDE SEQUENCE [LARGE SCALE GENOMIC DNA]</scope>
</reference>
<dbReference type="EMBL" id="MFLZ01000009">
    <property type="protein sequence ID" value="OGG80374.1"/>
    <property type="molecule type" value="Genomic_DNA"/>
</dbReference>